<proteinExistence type="predicted"/>
<evidence type="ECO:0000313" key="4">
    <source>
        <dbReference type="EMBL" id="EJK56645.1"/>
    </source>
</evidence>
<sequence length="449" mass="49517">MRSDDAALASSRSPMWPAGSLVELGTATNDFGVRSSGEGKKMGLVTWAFIVILAVAIKILSTYEGDLARTGRRIPDEAVPTFMLEECSILFRLADYISGHAAPLASMTICPTVVDWNNPREAEAAKLCMEKGRSVSRTDGMIDFSAWLFDVETTLITRSSRHDEEPLEVTLLRNKRSSFTHCKRIDAKKNSAVLEHATLAIIDYRLAPEFPYPAATQDCMLALEHLVLHMGLGRGGVHIFGISAGGLLAVELTFNSLSTLGIDVDSLVVSEPKVLLPAEDGKWTLDSPSLRRYAHSRLPPVTWLEWSTKAYTGMETDVEHEQTLQIGKLTTNVDIAGGSTTVSNWIDVFHKNNLSRLPKIFLITGKGDPLRGGGLYLKDVFSQVYEDLKLPNIVSHADTSSGHGGYLLFEPGVYHNVMTQWYDEIQKTFFGDLDLNETIMSTRDVGDTY</sequence>
<accession>K0RUL1</accession>
<keyword evidence="2" id="KW-0472">Membrane</keyword>
<keyword evidence="2" id="KW-1133">Transmembrane helix</keyword>
<dbReference type="Pfam" id="PF07859">
    <property type="entry name" value="Abhydrolase_3"/>
    <property type="match status" value="1"/>
</dbReference>
<protein>
    <recommendedName>
        <fullName evidence="3">Alpha/beta hydrolase fold-3 domain-containing protein</fullName>
    </recommendedName>
</protein>
<keyword evidence="5" id="KW-1185">Reference proteome</keyword>
<evidence type="ECO:0000313" key="5">
    <source>
        <dbReference type="Proteomes" id="UP000266841"/>
    </source>
</evidence>
<dbReference type="EMBL" id="AGNL01030922">
    <property type="protein sequence ID" value="EJK56645.1"/>
    <property type="molecule type" value="Genomic_DNA"/>
</dbReference>
<feature type="domain" description="Alpha/beta hydrolase fold-3" evidence="3">
    <location>
        <begin position="196"/>
        <end position="376"/>
    </location>
</feature>
<comment type="caution">
    <text evidence="4">The sequence shown here is derived from an EMBL/GenBank/DDBJ whole genome shotgun (WGS) entry which is preliminary data.</text>
</comment>
<keyword evidence="2" id="KW-0812">Transmembrane</keyword>
<evidence type="ECO:0000259" key="3">
    <source>
        <dbReference type="Pfam" id="PF07859"/>
    </source>
</evidence>
<name>K0RUL1_THAOC</name>
<dbReference type="Gene3D" id="3.40.50.1820">
    <property type="entry name" value="alpha/beta hydrolase"/>
    <property type="match status" value="1"/>
</dbReference>
<dbReference type="InterPro" id="IPR029058">
    <property type="entry name" value="AB_hydrolase_fold"/>
</dbReference>
<reference evidence="4 5" key="1">
    <citation type="journal article" date="2012" name="Genome Biol.">
        <title>Genome and low-iron response of an oceanic diatom adapted to chronic iron limitation.</title>
        <authorList>
            <person name="Lommer M."/>
            <person name="Specht M."/>
            <person name="Roy A.S."/>
            <person name="Kraemer L."/>
            <person name="Andreson R."/>
            <person name="Gutowska M.A."/>
            <person name="Wolf J."/>
            <person name="Bergner S.V."/>
            <person name="Schilhabel M.B."/>
            <person name="Klostermeier U.C."/>
            <person name="Beiko R.G."/>
            <person name="Rosenstiel P."/>
            <person name="Hippler M."/>
            <person name="Laroche J."/>
        </authorList>
    </citation>
    <scope>NUCLEOTIDE SEQUENCE [LARGE SCALE GENOMIC DNA]</scope>
    <source>
        <strain evidence="4 5">CCMP1005</strain>
    </source>
</reference>
<keyword evidence="1" id="KW-0378">Hydrolase</keyword>
<dbReference type="SUPFAM" id="SSF53474">
    <property type="entry name" value="alpha/beta-Hydrolases"/>
    <property type="match status" value="1"/>
</dbReference>
<dbReference type="OrthoDB" id="408631at2759"/>
<dbReference type="Proteomes" id="UP000266841">
    <property type="component" value="Unassembled WGS sequence"/>
</dbReference>
<dbReference type="InterPro" id="IPR013094">
    <property type="entry name" value="AB_hydrolase_3"/>
</dbReference>
<dbReference type="PANTHER" id="PTHR48081">
    <property type="entry name" value="AB HYDROLASE SUPERFAMILY PROTEIN C4A8.06C"/>
    <property type="match status" value="1"/>
</dbReference>
<organism evidence="4 5">
    <name type="scientific">Thalassiosira oceanica</name>
    <name type="common">Marine diatom</name>
    <dbReference type="NCBI Taxonomy" id="159749"/>
    <lineage>
        <taxon>Eukaryota</taxon>
        <taxon>Sar</taxon>
        <taxon>Stramenopiles</taxon>
        <taxon>Ochrophyta</taxon>
        <taxon>Bacillariophyta</taxon>
        <taxon>Coscinodiscophyceae</taxon>
        <taxon>Thalassiosirophycidae</taxon>
        <taxon>Thalassiosirales</taxon>
        <taxon>Thalassiosiraceae</taxon>
        <taxon>Thalassiosira</taxon>
    </lineage>
</organism>
<feature type="transmembrane region" description="Helical" evidence="2">
    <location>
        <begin position="44"/>
        <end position="63"/>
    </location>
</feature>
<dbReference type="GO" id="GO:0016787">
    <property type="term" value="F:hydrolase activity"/>
    <property type="evidence" value="ECO:0007669"/>
    <property type="project" value="UniProtKB-KW"/>
</dbReference>
<dbReference type="InterPro" id="IPR050300">
    <property type="entry name" value="GDXG_lipolytic_enzyme"/>
</dbReference>
<dbReference type="AlphaFoldDB" id="K0RUL1"/>
<gene>
    <name evidence="4" type="ORF">THAOC_23430</name>
</gene>
<evidence type="ECO:0000256" key="2">
    <source>
        <dbReference type="SAM" id="Phobius"/>
    </source>
</evidence>
<evidence type="ECO:0000256" key="1">
    <source>
        <dbReference type="ARBA" id="ARBA00022801"/>
    </source>
</evidence>